<gene>
    <name evidence="2" type="ORF">ECRASSUSDP1_LOCUS16508</name>
</gene>
<evidence type="ECO:0000313" key="3">
    <source>
        <dbReference type="Proteomes" id="UP001295684"/>
    </source>
</evidence>
<organism evidence="2 3">
    <name type="scientific">Euplotes crassus</name>
    <dbReference type="NCBI Taxonomy" id="5936"/>
    <lineage>
        <taxon>Eukaryota</taxon>
        <taxon>Sar</taxon>
        <taxon>Alveolata</taxon>
        <taxon>Ciliophora</taxon>
        <taxon>Intramacronucleata</taxon>
        <taxon>Spirotrichea</taxon>
        <taxon>Hypotrichia</taxon>
        <taxon>Euplotida</taxon>
        <taxon>Euplotidae</taxon>
        <taxon>Moneuplotes</taxon>
    </lineage>
</organism>
<protein>
    <submittedName>
        <fullName evidence="2">Uncharacterized protein</fullName>
    </submittedName>
</protein>
<reference evidence="2" key="1">
    <citation type="submission" date="2023-07" db="EMBL/GenBank/DDBJ databases">
        <authorList>
            <consortium name="AG Swart"/>
            <person name="Singh M."/>
            <person name="Singh A."/>
            <person name="Seah K."/>
            <person name="Emmerich C."/>
        </authorList>
    </citation>
    <scope>NUCLEOTIDE SEQUENCE</scope>
    <source>
        <strain evidence="2">DP1</strain>
    </source>
</reference>
<dbReference type="Proteomes" id="UP001295684">
    <property type="component" value="Unassembled WGS sequence"/>
</dbReference>
<dbReference type="AlphaFoldDB" id="A0AAD1XLT1"/>
<sequence length="311" mass="36158">MFLQEIINKKMNEPEDLEMSDSMSVNPAAGLTNATMKRKKNVIGSAYSSNLNYPKDQKFFHNNDIPEKAKEAVAKVKDAFAHHDRPNWNSSVLKSGLPVPDNDDAKLFSIKKGFNDFHPISTKNNKVYDGTDTRNDHDTRGWNVSNQVPIPLHDQKRIAEETAMRMSKTKEFNEKVLANYKTPFERAKDHSENLKLTRTMEQDWKSSIKSEVDSQMPKASEEKKQAIVMKTMYEERYKHQEHEDQHELTFKPDLAKTLISRRKRVYHHTGKWEKSKFEDCEAWSCCMNYDKDSEGCNVRIVDPDKYNIASF</sequence>
<feature type="region of interest" description="Disordered" evidence="1">
    <location>
        <begin position="128"/>
        <end position="147"/>
    </location>
</feature>
<dbReference type="EMBL" id="CAMPGE010016603">
    <property type="protein sequence ID" value="CAI2375148.1"/>
    <property type="molecule type" value="Genomic_DNA"/>
</dbReference>
<evidence type="ECO:0000313" key="2">
    <source>
        <dbReference type="EMBL" id="CAI2375148.1"/>
    </source>
</evidence>
<evidence type="ECO:0000256" key="1">
    <source>
        <dbReference type="SAM" id="MobiDB-lite"/>
    </source>
</evidence>
<feature type="compositionally biased region" description="Basic and acidic residues" evidence="1">
    <location>
        <begin position="129"/>
        <end position="140"/>
    </location>
</feature>
<name>A0AAD1XLT1_EUPCR</name>
<keyword evidence="3" id="KW-1185">Reference proteome</keyword>
<proteinExistence type="predicted"/>
<accession>A0AAD1XLT1</accession>
<comment type="caution">
    <text evidence="2">The sequence shown here is derived from an EMBL/GenBank/DDBJ whole genome shotgun (WGS) entry which is preliminary data.</text>
</comment>